<dbReference type="PANTHER" id="PTHR47514">
    <property type="entry name" value="TRANSKETOLASE N-TERMINAL SECTION-RELATED"/>
    <property type="match status" value="1"/>
</dbReference>
<dbReference type="InterPro" id="IPR005474">
    <property type="entry name" value="Transketolase_N"/>
</dbReference>
<dbReference type="GO" id="GO:0046872">
    <property type="term" value="F:metal ion binding"/>
    <property type="evidence" value="ECO:0007669"/>
    <property type="project" value="UniProtKB-KW"/>
</dbReference>
<dbReference type="InterPro" id="IPR049557">
    <property type="entry name" value="Transketolase_CS"/>
</dbReference>
<keyword evidence="3 7" id="KW-0808">Transferase</keyword>
<organism evidence="7 8">
    <name type="scientific">Gimesia chilikensis</name>
    <dbReference type="NCBI Taxonomy" id="2605989"/>
    <lineage>
        <taxon>Bacteria</taxon>
        <taxon>Pseudomonadati</taxon>
        <taxon>Planctomycetota</taxon>
        <taxon>Planctomycetia</taxon>
        <taxon>Planctomycetales</taxon>
        <taxon>Planctomycetaceae</taxon>
        <taxon>Gimesia</taxon>
    </lineage>
</organism>
<dbReference type="Gene3D" id="3.40.50.970">
    <property type="match status" value="1"/>
</dbReference>
<evidence type="ECO:0000256" key="1">
    <source>
        <dbReference type="ARBA" id="ARBA00001964"/>
    </source>
</evidence>
<evidence type="ECO:0000256" key="3">
    <source>
        <dbReference type="ARBA" id="ARBA00022679"/>
    </source>
</evidence>
<dbReference type="GO" id="GO:0004802">
    <property type="term" value="F:transketolase activity"/>
    <property type="evidence" value="ECO:0007669"/>
    <property type="project" value="UniProtKB-EC"/>
</dbReference>
<evidence type="ECO:0000256" key="4">
    <source>
        <dbReference type="ARBA" id="ARBA00022723"/>
    </source>
</evidence>
<dbReference type="InterPro" id="IPR029061">
    <property type="entry name" value="THDP-binding"/>
</dbReference>
<comment type="similarity">
    <text evidence="2">Belongs to the transketolase family.</text>
</comment>
<dbReference type="EC" id="2.2.1.1" evidence="7"/>
<dbReference type="Proteomes" id="UP000320722">
    <property type="component" value="Chromosome"/>
</dbReference>
<feature type="domain" description="Transketolase N-terminal" evidence="6">
    <location>
        <begin position="18"/>
        <end position="269"/>
    </location>
</feature>
<dbReference type="RefSeq" id="WP_145044448.1">
    <property type="nucleotide sequence ID" value="NZ_CP036347.1"/>
</dbReference>
<reference evidence="7 8" key="1">
    <citation type="submission" date="2019-02" db="EMBL/GenBank/DDBJ databases">
        <title>Deep-cultivation of Planctomycetes and their phenomic and genomic characterization uncovers novel biology.</title>
        <authorList>
            <person name="Wiegand S."/>
            <person name="Jogler M."/>
            <person name="Boedeker C."/>
            <person name="Pinto D."/>
            <person name="Vollmers J."/>
            <person name="Rivas-Marin E."/>
            <person name="Kohn T."/>
            <person name="Peeters S.H."/>
            <person name="Heuer A."/>
            <person name="Rast P."/>
            <person name="Oberbeckmann S."/>
            <person name="Bunk B."/>
            <person name="Jeske O."/>
            <person name="Meyerdierks A."/>
            <person name="Storesund J.E."/>
            <person name="Kallscheuer N."/>
            <person name="Luecker S."/>
            <person name="Lage O.M."/>
            <person name="Pohl T."/>
            <person name="Merkel B.J."/>
            <person name="Hornburger P."/>
            <person name="Mueller R.-W."/>
            <person name="Bruemmer F."/>
            <person name="Labrenz M."/>
            <person name="Spormann A.M."/>
            <person name="Op den Camp H."/>
            <person name="Overmann J."/>
            <person name="Amann R."/>
            <person name="Jetten M.S.M."/>
            <person name="Mascher T."/>
            <person name="Medema M.H."/>
            <person name="Devos D.P."/>
            <person name="Kaster A.-K."/>
            <person name="Ovreas L."/>
            <person name="Rohde M."/>
            <person name="Galperin M.Y."/>
            <person name="Jogler C."/>
        </authorList>
    </citation>
    <scope>NUCLEOTIDE SEQUENCE [LARGE SCALE GENOMIC DNA]</scope>
    <source>
        <strain evidence="7 8">V6</strain>
    </source>
</reference>
<evidence type="ECO:0000313" key="8">
    <source>
        <dbReference type="Proteomes" id="UP000320722"/>
    </source>
</evidence>
<evidence type="ECO:0000313" key="7">
    <source>
        <dbReference type="EMBL" id="QDU05877.1"/>
    </source>
</evidence>
<name>A0A517WKT8_9PLAN</name>
<dbReference type="PROSITE" id="PS00801">
    <property type="entry name" value="TRANSKETOLASE_1"/>
    <property type="match status" value="1"/>
</dbReference>
<evidence type="ECO:0000256" key="5">
    <source>
        <dbReference type="ARBA" id="ARBA00023052"/>
    </source>
</evidence>
<proteinExistence type="inferred from homology"/>
<dbReference type="EMBL" id="CP036347">
    <property type="protein sequence ID" value="QDU05877.1"/>
    <property type="molecule type" value="Genomic_DNA"/>
</dbReference>
<evidence type="ECO:0000259" key="6">
    <source>
        <dbReference type="Pfam" id="PF00456"/>
    </source>
</evidence>
<protein>
    <submittedName>
        <fullName evidence="7">Transketolase 1</fullName>
        <ecNumber evidence="7">2.2.1.1</ecNumber>
    </submittedName>
</protein>
<evidence type="ECO:0000256" key="2">
    <source>
        <dbReference type="ARBA" id="ARBA00007131"/>
    </source>
</evidence>
<dbReference type="PANTHER" id="PTHR47514:SF1">
    <property type="entry name" value="TRANSKETOLASE N-TERMINAL SECTION-RELATED"/>
    <property type="match status" value="1"/>
</dbReference>
<sequence length="280" mass="29910">MAAQANALSMEELKEKGKVLRRLIIKMTTEAGSGHPSSSLSAVEVVNALWFGGFMKYDPQNPTWEARDRFILSKGHAVPVLYAAMAEAGYFSTDDVMTLRKLGSPFEGHPNMKRLPGIEASTGSLGQGLSLGIGQALGARLNKNGANVFVVIGDGEMGEGQVWEALAAAEKYKLGNLTAIIDQNGYQQTGATKDVLDMGSFEDKIAAFGWHTQTINGNCQETVVEALEVAAKVTDRPKAIISQTKKGYGILPVLEEAGDTNYHGKPLSPELAEKALALLS</sequence>
<gene>
    <name evidence="7" type="primary">tktA</name>
    <name evidence="7" type="ORF">V6x_56210</name>
</gene>
<dbReference type="AlphaFoldDB" id="A0A517WKT8"/>
<dbReference type="CDD" id="cd02012">
    <property type="entry name" value="TPP_TK"/>
    <property type="match status" value="1"/>
</dbReference>
<dbReference type="Pfam" id="PF00456">
    <property type="entry name" value="Transketolase_N"/>
    <property type="match status" value="1"/>
</dbReference>
<comment type="cofactor">
    <cofactor evidence="1">
        <name>thiamine diphosphate</name>
        <dbReference type="ChEBI" id="CHEBI:58937"/>
    </cofactor>
</comment>
<keyword evidence="5" id="KW-0786">Thiamine pyrophosphate</keyword>
<dbReference type="SUPFAM" id="SSF52518">
    <property type="entry name" value="Thiamin diphosphate-binding fold (THDP-binding)"/>
    <property type="match status" value="1"/>
</dbReference>
<keyword evidence="4" id="KW-0479">Metal-binding</keyword>
<accession>A0A517WKT8</accession>